<dbReference type="RefSeq" id="WP_116275035.1">
    <property type="nucleotide sequence ID" value="NZ_KZ859523.1"/>
</dbReference>
<dbReference type="Proteomes" id="UP000256748">
    <property type="component" value="Unassembled WGS sequence"/>
</dbReference>
<sequence>MDKGKAGGAAATLRRHVANNVAAEAGKMVEAQVLAERKRCAGLMALSEQATRIGVNFDADAAIRSRISLQAARNKVMSAAAIAGAEETSSVHGARAVGEGDSASTVDKAAMWRKAYENNRPKPAKLPEF</sequence>
<reference evidence="1 2" key="1">
    <citation type="submission" date="2017-03" db="EMBL/GenBank/DDBJ databases">
        <title>Genome analysis of Rhizobial strains effectives or ineffectives for nitrogen fixation isolated from bean seeds.</title>
        <authorList>
            <person name="Peralta H."/>
            <person name="Aguilar-Vera A."/>
            <person name="Mora Y."/>
            <person name="Vargas-Lagunas C."/>
            <person name="Girard L."/>
            <person name="Mora J."/>
        </authorList>
    </citation>
    <scope>NUCLEOTIDE SEQUENCE [LARGE SCALE GENOMIC DNA]</scope>
    <source>
        <strain evidence="1 2">CCGM5</strain>
    </source>
</reference>
<dbReference type="EMBL" id="NAOO01000027">
    <property type="protein sequence ID" value="RFB88160.1"/>
    <property type="molecule type" value="Genomic_DNA"/>
</dbReference>
<evidence type="ECO:0000313" key="2">
    <source>
        <dbReference type="Proteomes" id="UP000256748"/>
    </source>
</evidence>
<gene>
    <name evidence="1" type="ORF">B5K10_21815</name>
</gene>
<comment type="caution">
    <text evidence="1">The sequence shown here is derived from an EMBL/GenBank/DDBJ whole genome shotgun (WGS) entry which is preliminary data.</text>
</comment>
<protein>
    <submittedName>
        <fullName evidence="1">Uncharacterized protein</fullName>
    </submittedName>
</protein>
<dbReference type="AlphaFoldDB" id="A0A3E1B9F2"/>
<evidence type="ECO:0000313" key="1">
    <source>
        <dbReference type="EMBL" id="RFB88160.1"/>
    </source>
</evidence>
<organism evidence="1 2">
    <name type="scientific">Rhizobium leguminosarum bv. trifolii</name>
    <dbReference type="NCBI Taxonomy" id="386"/>
    <lineage>
        <taxon>Bacteria</taxon>
        <taxon>Pseudomonadati</taxon>
        <taxon>Pseudomonadota</taxon>
        <taxon>Alphaproteobacteria</taxon>
        <taxon>Hyphomicrobiales</taxon>
        <taxon>Rhizobiaceae</taxon>
        <taxon>Rhizobium/Agrobacterium group</taxon>
        <taxon>Rhizobium</taxon>
    </lineage>
</organism>
<proteinExistence type="predicted"/>
<accession>A0A3E1B9F2</accession>
<name>A0A3E1B9F2_RHILT</name>